<keyword evidence="2 3" id="KW-0040">ANK repeat</keyword>
<dbReference type="Gene3D" id="3.40.50.300">
    <property type="entry name" value="P-loop containing nucleotide triphosphate hydrolases"/>
    <property type="match status" value="1"/>
</dbReference>
<name>A0ABR4C439_9HELO</name>
<reference evidence="6 7" key="1">
    <citation type="journal article" date="2024" name="Commun. Biol.">
        <title>Comparative genomic analysis of thermophilic fungi reveals convergent evolutionary adaptations and gene losses.</title>
        <authorList>
            <person name="Steindorff A.S."/>
            <person name="Aguilar-Pontes M.V."/>
            <person name="Robinson A.J."/>
            <person name="Andreopoulos B."/>
            <person name="LaButti K."/>
            <person name="Kuo A."/>
            <person name="Mondo S."/>
            <person name="Riley R."/>
            <person name="Otillar R."/>
            <person name="Haridas S."/>
            <person name="Lipzen A."/>
            <person name="Grimwood J."/>
            <person name="Schmutz J."/>
            <person name="Clum A."/>
            <person name="Reid I.D."/>
            <person name="Moisan M.C."/>
            <person name="Butler G."/>
            <person name="Nguyen T.T.M."/>
            <person name="Dewar K."/>
            <person name="Conant G."/>
            <person name="Drula E."/>
            <person name="Henrissat B."/>
            <person name="Hansel C."/>
            <person name="Singer S."/>
            <person name="Hutchinson M.I."/>
            <person name="de Vries R.P."/>
            <person name="Natvig D.O."/>
            <person name="Powell A.J."/>
            <person name="Tsang A."/>
            <person name="Grigoriev I.V."/>
        </authorList>
    </citation>
    <scope>NUCLEOTIDE SEQUENCE [LARGE SCALE GENOMIC DNA]</scope>
    <source>
        <strain evidence="6 7">CBS 494.80</strain>
    </source>
</reference>
<feature type="compositionally biased region" description="Polar residues" evidence="4">
    <location>
        <begin position="1653"/>
        <end position="1670"/>
    </location>
</feature>
<feature type="repeat" description="ANK" evidence="3">
    <location>
        <begin position="1843"/>
        <end position="1875"/>
    </location>
</feature>
<dbReference type="PROSITE" id="PS50088">
    <property type="entry name" value="ANK_REPEAT"/>
    <property type="match status" value="10"/>
</dbReference>
<dbReference type="PANTHER" id="PTHR24123:SF141">
    <property type="entry name" value="ANKYRIN 2, ISOFORM U"/>
    <property type="match status" value="1"/>
</dbReference>
<dbReference type="PRINTS" id="PR01415">
    <property type="entry name" value="ANKYRIN"/>
</dbReference>
<dbReference type="Pfam" id="PF12796">
    <property type="entry name" value="Ank_2"/>
    <property type="match status" value="6"/>
</dbReference>
<evidence type="ECO:0000259" key="5">
    <source>
        <dbReference type="PROSITE" id="PS50837"/>
    </source>
</evidence>
<feature type="region of interest" description="Disordered" evidence="4">
    <location>
        <begin position="1"/>
        <end position="26"/>
    </location>
</feature>
<evidence type="ECO:0000256" key="1">
    <source>
        <dbReference type="ARBA" id="ARBA00022737"/>
    </source>
</evidence>
<dbReference type="Pfam" id="PF24883">
    <property type="entry name" value="NPHP3_N"/>
    <property type="match status" value="1"/>
</dbReference>
<dbReference type="InterPro" id="IPR007111">
    <property type="entry name" value="NACHT_NTPase"/>
</dbReference>
<dbReference type="InterPro" id="IPR036770">
    <property type="entry name" value="Ankyrin_rpt-contain_sf"/>
</dbReference>
<dbReference type="InterPro" id="IPR002110">
    <property type="entry name" value="Ankyrin_rpt"/>
</dbReference>
<feature type="repeat" description="ANK" evidence="3">
    <location>
        <begin position="531"/>
        <end position="563"/>
    </location>
</feature>
<gene>
    <name evidence="6" type="ORF">VTL71DRAFT_4976</name>
</gene>
<dbReference type="InterPro" id="IPR051165">
    <property type="entry name" value="Multifunctional_ANK_Repeat"/>
</dbReference>
<keyword evidence="7" id="KW-1185">Reference proteome</keyword>
<keyword evidence="1" id="KW-0677">Repeat</keyword>
<feature type="repeat" description="ANK" evidence="3">
    <location>
        <begin position="1510"/>
        <end position="1545"/>
    </location>
</feature>
<dbReference type="EMBL" id="JAZHXI010000014">
    <property type="protein sequence ID" value="KAL2064482.1"/>
    <property type="molecule type" value="Genomic_DNA"/>
</dbReference>
<dbReference type="Gene3D" id="1.25.40.20">
    <property type="entry name" value="Ankyrin repeat-containing domain"/>
    <property type="match status" value="5"/>
</dbReference>
<organism evidence="6 7">
    <name type="scientific">Oculimacula yallundae</name>
    <dbReference type="NCBI Taxonomy" id="86028"/>
    <lineage>
        <taxon>Eukaryota</taxon>
        <taxon>Fungi</taxon>
        <taxon>Dikarya</taxon>
        <taxon>Ascomycota</taxon>
        <taxon>Pezizomycotina</taxon>
        <taxon>Leotiomycetes</taxon>
        <taxon>Helotiales</taxon>
        <taxon>Ploettnerulaceae</taxon>
        <taxon>Oculimacula</taxon>
    </lineage>
</organism>
<dbReference type="SUPFAM" id="SSF52540">
    <property type="entry name" value="P-loop containing nucleoside triphosphate hydrolases"/>
    <property type="match status" value="1"/>
</dbReference>
<feature type="repeat" description="ANK" evidence="3">
    <location>
        <begin position="1546"/>
        <end position="1585"/>
    </location>
</feature>
<feature type="repeat" description="ANK" evidence="3">
    <location>
        <begin position="564"/>
        <end position="596"/>
    </location>
</feature>
<dbReference type="SMART" id="SM00248">
    <property type="entry name" value="ANK"/>
    <property type="match status" value="27"/>
</dbReference>
<feature type="repeat" description="ANK" evidence="3">
    <location>
        <begin position="835"/>
        <end position="868"/>
    </location>
</feature>
<accession>A0ABR4C439</accession>
<evidence type="ECO:0000256" key="2">
    <source>
        <dbReference type="ARBA" id="ARBA00023043"/>
    </source>
</evidence>
<evidence type="ECO:0000256" key="4">
    <source>
        <dbReference type="SAM" id="MobiDB-lite"/>
    </source>
</evidence>
<protein>
    <recommendedName>
        <fullName evidence="5">NACHT domain-containing protein</fullName>
    </recommendedName>
</protein>
<dbReference type="SUPFAM" id="SSF48403">
    <property type="entry name" value="Ankyrin repeat"/>
    <property type="match status" value="4"/>
</dbReference>
<sequence>MDSDDSQDFVLVTGDDIDDNEDSLLPQPPDVLDRIQKWLEPTDYDSESSEYQKHLNSYLPGTGEWVRETEEYQQWHNSPSNRSLWLKATAGAGKSVLAAMLADKLAKVEKFPVLCFFFRQIIATNHDPQSMVRDWISMTLSHSPLLQATMKKYMDDRRSLDTISANELWQHLLKSLTALPKVYCVVDALDEMDIDKQYFIANLVDLGQQESGSIKLLVTSRPLPRIEAFLRTSSVLQIRLDQLKVDPDIAVYVDNRLQLASADGSLKESVKEAIGDKAQGSFLYARLIMDELLDHLKQMVSDIKYIERSLSWLPLTLEDMYNGMLHDHCLRSRVPQDHQRTILQWVTHSSRPLRLLELATIVDMQNEDGSKNQDSKAIARAACGPLLEILEDETVSVIHHSFTEFLTDSTRGSRPAVVGAYPQFPVIDPEAAHRTMALICLKYLNSGCLDDWTTHERKAEDDFYRPKKGTQRSIKMKYPFLDYAMNNFYVHVSKTTMDETLQNCLDAFMSSENSAFSKWVDMTWINTFHLVKVSPLHVAAWAGMNEYTQHLLRSGYENNNTDGQGRTPLSWATARGHTEVVASLLEHVKDPDVDDDQGLKPLHYATQGNHHQIVKLLVSSGVSPLTVKTKDPNRRCGNTQSTVGQSPLRYASEAGSIESLREMVPHLAPKDLNQALCWASQFGKAETVDFLLNLPGVSANPPDQLDTPLFLAVSGLYHEVARALLEKGAGPDRVSENGRHLRAYSLQDLLEMGRSGPTPLHAICAVSRYHRLSDEEEEKGARKCLHLLLKYGCNVNSIDREGKTPLHRSVAKPIFHTVSLLLLENGADPTISDKSGETPLHLMNLHDGSGPLLDLLIAQGANLTEGRSCDGYTPLHCMIHSLNESNAKQLLPHVSDWNVVDSNGNTPLHVLLAGQPASETGLKVLIEAGADLERRNKKGEAPIHCLGISNFTGDLERRTIMLSMLLAAGADLESKDHGGRTVLSRLLEQTPYSFKDNAQNLIDHGAKVDCIDHEGNSILHSICRKCPDAALIQSFVSKGVNPLSINHAGNNLLHELYWSEAVTENLMATVTLLLTLGVPPTAKNNYGETPLHLICSTAFLSTIWQVESVDFILGSPIGASIDHEDNRGIRPIHLAATISEQLVSKLINHGADVRSVTHEGLNLLHIAARARQSNIVGLVVDKLHANNGLDLLNGVDENGCTPLHYACRSGRPETVSILLNARADVGILDKNSRTPLHACAEFEEEKKLWSTSSSPTARACGILLNDKTRPEPNSTSHPWQKRSHSLWERVSPGHKTARIREIIRQLVQHGAVLAFGGLKSSPIDLAIQNGCHDMVDELLPLMEPIYAKAKEDNRKFGEPGTSRSYRFQEAYLVGYCRPNISADVIQNAIQHTGIQLCNNLLSLGKFSTMEDLPALGMDFYPNPGCDSDFLTTLVKCGYADLFQKLGDSITTPGWINGNREGNQHSGASDNSYLIAAAESELPNLDIIKIAIEHFGADVNIQSTTSDLDGFGPSPLHILSRGTQWWQSGAMEYLLSKGANTELKDEEGLSVLHYAVRKDHNYRVYRRKETVRILLNHGADPNSINEHGDTCLHSAMYDLELVNLLIRHGADATLGDQPVLFSAISSLDVEAVSVILKAGANCDARQGPIDGSNLRRNNSNRTPDTGSSPLHFISSSKFNTPDDCNTAMEIIKLLLEHGADPYLQLNEDSTLLHEIFKSGGIMQPFLDIPKINLEHRDQKGQTLLLAACQSRWGTRFPSNIPNAFGQKGTLEERTAVQRALYPGDPPAFLSVFRRGGDIAGVDAEGNGVFHFLTNLAPSGIEGFDSAIDEMIKDGMKIMDVQNNSGFTPLQIAFAKSNWLMVEKLSANGADLLAKDPDGNTALHHLVTTWSLQTETQVQWIERLINLGLFIDEKNKLGETPLFRSFAGGAKVVEENQEPFATLQKAGADIFTRNNLGETLLHVLAKSVSHGFRPSSLFGNPEHTAHGFRFLMKMGLDPMAEDKSHKTALDVAAACGNEVVLDIFKRDKAPMTDLPVPDVIGKPFGWWLHQ</sequence>
<dbReference type="PANTHER" id="PTHR24123">
    <property type="entry name" value="ANKYRIN REPEAT-CONTAINING"/>
    <property type="match status" value="1"/>
</dbReference>
<feature type="repeat" description="ANK" evidence="3">
    <location>
        <begin position="801"/>
        <end position="834"/>
    </location>
</feature>
<feature type="repeat" description="ANK" evidence="3">
    <location>
        <begin position="1198"/>
        <end position="1230"/>
    </location>
</feature>
<evidence type="ECO:0000256" key="3">
    <source>
        <dbReference type="PROSITE-ProRule" id="PRU00023"/>
    </source>
</evidence>
<dbReference type="Proteomes" id="UP001595075">
    <property type="component" value="Unassembled WGS sequence"/>
</dbReference>
<dbReference type="PROSITE" id="PS50837">
    <property type="entry name" value="NACHT"/>
    <property type="match status" value="1"/>
</dbReference>
<proteinExistence type="predicted"/>
<feature type="region of interest" description="Disordered" evidence="4">
    <location>
        <begin position="1266"/>
        <end position="1287"/>
    </location>
</feature>
<evidence type="ECO:0000313" key="6">
    <source>
        <dbReference type="EMBL" id="KAL2064482.1"/>
    </source>
</evidence>
<evidence type="ECO:0000313" key="7">
    <source>
        <dbReference type="Proteomes" id="UP001595075"/>
    </source>
</evidence>
<feature type="repeat" description="ANK" evidence="3">
    <location>
        <begin position="597"/>
        <end position="629"/>
    </location>
</feature>
<dbReference type="InterPro" id="IPR027417">
    <property type="entry name" value="P-loop_NTPase"/>
</dbReference>
<feature type="repeat" description="ANK" evidence="3">
    <location>
        <begin position="903"/>
        <end position="937"/>
    </location>
</feature>
<dbReference type="InterPro" id="IPR054471">
    <property type="entry name" value="GPIID_WHD"/>
</dbReference>
<dbReference type="Pfam" id="PF22939">
    <property type="entry name" value="WHD_GPIID"/>
    <property type="match status" value="1"/>
</dbReference>
<dbReference type="PROSITE" id="PS50297">
    <property type="entry name" value="ANK_REP_REGION"/>
    <property type="match status" value="7"/>
</dbReference>
<comment type="caution">
    <text evidence="6">The sequence shown here is derived from an EMBL/GenBank/DDBJ whole genome shotgun (WGS) entry which is preliminary data.</text>
</comment>
<feature type="domain" description="NACHT" evidence="5">
    <location>
        <begin position="82"/>
        <end position="222"/>
    </location>
</feature>
<dbReference type="InterPro" id="IPR056884">
    <property type="entry name" value="NPHP3-like_N"/>
</dbReference>
<feature type="region of interest" description="Disordered" evidence="4">
    <location>
        <begin position="1646"/>
        <end position="1670"/>
    </location>
</feature>